<dbReference type="EMBL" id="GL945487">
    <property type="protein sequence ID" value="EGN94667.1"/>
    <property type="molecule type" value="Genomic_DNA"/>
</dbReference>
<dbReference type="AlphaFoldDB" id="F8QA77"/>
<name>F8QA77_SERL3</name>
<dbReference type="Proteomes" id="UP000008063">
    <property type="component" value="Unassembled WGS sequence"/>
</dbReference>
<evidence type="ECO:0000313" key="2">
    <source>
        <dbReference type="Proteomes" id="UP000008063"/>
    </source>
</evidence>
<gene>
    <name evidence="1" type="ORF">SERLA73DRAFT_143511</name>
</gene>
<evidence type="ECO:0000313" key="1">
    <source>
        <dbReference type="EMBL" id="EGN94667.1"/>
    </source>
</evidence>
<organism evidence="2">
    <name type="scientific">Serpula lacrymans var. lacrymans (strain S7.3)</name>
    <name type="common">Dry rot fungus</name>
    <dbReference type="NCBI Taxonomy" id="936435"/>
    <lineage>
        <taxon>Eukaryota</taxon>
        <taxon>Fungi</taxon>
        <taxon>Dikarya</taxon>
        <taxon>Basidiomycota</taxon>
        <taxon>Agaricomycotina</taxon>
        <taxon>Agaricomycetes</taxon>
        <taxon>Agaricomycetidae</taxon>
        <taxon>Boletales</taxon>
        <taxon>Coniophorineae</taxon>
        <taxon>Serpulaceae</taxon>
        <taxon>Serpula</taxon>
    </lineage>
</organism>
<keyword evidence="2" id="KW-1185">Reference proteome</keyword>
<reference evidence="2" key="1">
    <citation type="journal article" date="2011" name="Science">
        <title>The plant cell wall-decomposing machinery underlies the functional diversity of forest fungi.</title>
        <authorList>
            <person name="Eastwood D.C."/>
            <person name="Floudas D."/>
            <person name="Binder M."/>
            <person name="Majcherczyk A."/>
            <person name="Schneider P."/>
            <person name="Aerts A."/>
            <person name="Asiegbu F.O."/>
            <person name="Baker S.E."/>
            <person name="Barry K."/>
            <person name="Bendiksby M."/>
            <person name="Blumentritt M."/>
            <person name="Coutinho P.M."/>
            <person name="Cullen D."/>
            <person name="de Vries R.P."/>
            <person name="Gathman A."/>
            <person name="Goodell B."/>
            <person name="Henrissat B."/>
            <person name="Ihrmark K."/>
            <person name="Kauserud H."/>
            <person name="Kohler A."/>
            <person name="LaButti K."/>
            <person name="Lapidus A."/>
            <person name="Lavin J.L."/>
            <person name="Lee Y.-H."/>
            <person name="Lindquist E."/>
            <person name="Lilly W."/>
            <person name="Lucas S."/>
            <person name="Morin E."/>
            <person name="Murat C."/>
            <person name="Oguiza J.A."/>
            <person name="Park J."/>
            <person name="Pisabarro A.G."/>
            <person name="Riley R."/>
            <person name="Rosling A."/>
            <person name="Salamov A."/>
            <person name="Schmidt O."/>
            <person name="Schmutz J."/>
            <person name="Skrede I."/>
            <person name="Stenlid J."/>
            <person name="Wiebenga A."/>
            <person name="Xie X."/>
            <person name="Kuees U."/>
            <person name="Hibbett D.S."/>
            <person name="Hoffmeister D."/>
            <person name="Hoegberg N."/>
            <person name="Martin F."/>
            <person name="Grigoriev I.V."/>
            <person name="Watkinson S.C."/>
        </authorList>
    </citation>
    <scope>NUCLEOTIDE SEQUENCE [LARGE SCALE GENOMIC DNA]</scope>
    <source>
        <strain evidence="2">strain S7.3</strain>
    </source>
</reference>
<protein>
    <submittedName>
        <fullName evidence="1">Uncharacterized protein</fullName>
    </submittedName>
</protein>
<proteinExistence type="predicted"/>
<sequence>MSFLHSSYYTLYRPITTESDERDLRSLPPSAGEQVYTDCTTPQACDIQRSVKGF</sequence>
<dbReference type="HOGENOM" id="CLU_3051830_0_0_1"/>
<dbReference type="InParanoid" id="F8QA77"/>
<accession>F8QA77</accession>